<accession>X1PJQ1</accession>
<evidence type="ECO:0008006" key="2">
    <source>
        <dbReference type="Google" id="ProtNLM"/>
    </source>
</evidence>
<dbReference type="PANTHER" id="PTHR43738:SF2">
    <property type="entry name" value="ABC TRANSPORTER PERMEASE"/>
    <property type="match status" value="1"/>
</dbReference>
<organism evidence="1">
    <name type="scientific">marine sediment metagenome</name>
    <dbReference type="NCBI Taxonomy" id="412755"/>
    <lineage>
        <taxon>unclassified sequences</taxon>
        <taxon>metagenomes</taxon>
        <taxon>ecological metagenomes</taxon>
    </lineage>
</organism>
<proteinExistence type="predicted"/>
<dbReference type="AlphaFoldDB" id="X1PJQ1"/>
<dbReference type="InterPro" id="IPR051125">
    <property type="entry name" value="ABC-4/HrtB_transporter"/>
</dbReference>
<name>X1PJQ1_9ZZZZ</name>
<dbReference type="EMBL" id="BARV01036701">
    <property type="protein sequence ID" value="GAI56482.1"/>
    <property type="molecule type" value="Genomic_DNA"/>
</dbReference>
<sequence length="226" mass="24854">HNPLAQAQRRDSGTGGFTLFGESAIGILYNLNSQPGQQSMGLDADVLQGVQMVQLRVHDGDDASCLNLNRAQTPRLLGLQPGQLQRRGSFTFTETIESAEKEQAWDLLNPGAPGLGENVVPAVGDYATIYWALGKSVGDELDYIDEKGRKFRLRIVGMLKNSILQGSLLISEDEFVSRFPSEDGYRMFLIDTPENRAEYVAGELSARLMDFGLTLTPATQRLAQFN</sequence>
<evidence type="ECO:0000313" key="1">
    <source>
        <dbReference type="EMBL" id="GAI56482.1"/>
    </source>
</evidence>
<gene>
    <name evidence="1" type="ORF">S06H3_56959</name>
</gene>
<protein>
    <recommendedName>
        <fullName evidence="2">MacB-like periplasmic core domain-containing protein</fullName>
    </recommendedName>
</protein>
<reference evidence="1" key="1">
    <citation type="journal article" date="2014" name="Front. Microbiol.">
        <title>High frequency of phylogenetically diverse reductive dehalogenase-homologous genes in deep subseafloor sedimentary metagenomes.</title>
        <authorList>
            <person name="Kawai M."/>
            <person name="Futagami T."/>
            <person name="Toyoda A."/>
            <person name="Takaki Y."/>
            <person name="Nishi S."/>
            <person name="Hori S."/>
            <person name="Arai W."/>
            <person name="Tsubouchi T."/>
            <person name="Morono Y."/>
            <person name="Uchiyama I."/>
            <person name="Ito T."/>
            <person name="Fujiyama A."/>
            <person name="Inagaki F."/>
            <person name="Takami H."/>
        </authorList>
    </citation>
    <scope>NUCLEOTIDE SEQUENCE</scope>
    <source>
        <strain evidence="1">Expedition CK06-06</strain>
    </source>
</reference>
<dbReference type="PANTHER" id="PTHR43738">
    <property type="entry name" value="ABC TRANSPORTER, MEMBRANE PROTEIN"/>
    <property type="match status" value="1"/>
</dbReference>
<comment type="caution">
    <text evidence="1">The sequence shown here is derived from an EMBL/GenBank/DDBJ whole genome shotgun (WGS) entry which is preliminary data.</text>
</comment>
<feature type="non-terminal residue" evidence="1">
    <location>
        <position position="1"/>
    </location>
</feature>
<feature type="non-terminal residue" evidence="1">
    <location>
        <position position="226"/>
    </location>
</feature>